<proteinExistence type="predicted"/>
<keyword evidence="1" id="KW-0812">Transmembrane</keyword>
<feature type="transmembrane region" description="Helical" evidence="1">
    <location>
        <begin position="28"/>
        <end position="45"/>
    </location>
</feature>
<dbReference type="RefSeq" id="WP_095135653.1">
    <property type="nucleotide sequence ID" value="NZ_NIBG01000029.1"/>
</dbReference>
<protein>
    <recommendedName>
        <fullName evidence="4">Holin</fullName>
    </recommendedName>
</protein>
<evidence type="ECO:0000313" key="3">
    <source>
        <dbReference type="Proteomes" id="UP000216024"/>
    </source>
</evidence>
<name>A0A267MBS2_9FIRM</name>
<keyword evidence="1" id="KW-1133">Transmembrane helix</keyword>
<accession>A0A267MBS2</accession>
<gene>
    <name evidence="2" type="ORF">CCE28_19840</name>
</gene>
<dbReference type="Proteomes" id="UP000216024">
    <property type="component" value="Unassembled WGS sequence"/>
</dbReference>
<evidence type="ECO:0000256" key="1">
    <source>
        <dbReference type="SAM" id="Phobius"/>
    </source>
</evidence>
<organism evidence="2 3">
    <name type="scientific">Anaeromicrobium sediminis</name>
    <dbReference type="NCBI Taxonomy" id="1478221"/>
    <lineage>
        <taxon>Bacteria</taxon>
        <taxon>Bacillati</taxon>
        <taxon>Bacillota</taxon>
        <taxon>Clostridia</taxon>
        <taxon>Peptostreptococcales</taxon>
        <taxon>Thermotaleaceae</taxon>
        <taxon>Anaeromicrobium</taxon>
    </lineage>
</organism>
<evidence type="ECO:0000313" key="2">
    <source>
        <dbReference type="EMBL" id="PAB57034.1"/>
    </source>
</evidence>
<comment type="caution">
    <text evidence="2">The sequence shown here is derived from an EMBL/GenBank/DDBJ whole genome shotgun (WGS) entry which is preliminary data.</text>
</comment>
<reference evidence="2 3" key="1">
    <citation type="submission" date="2017-06" db="EMBL/GenBank/DDBJ databases">
        <title>Draft genome sequence of anaerobic fermentative bacterium Anaeromicrobium sediminis DY2726D isolated from West Pacific Ocean sediments.</title>
        <authorList>
            <person name="Zeng X."/>
        </authorList>
    </citation>
    <scope>NUCLEOTIDE SEQUENCE [LARGE SCALE GENOMIC DNA]</scope>
    <source>
        <strain evidence="2 3">DY2726D</strain>
    </source>
</reference>
<keyword evidence="3" id="KW-1185">Reference proteome</keyword>
<dbReference type="AlphaFoldDB" id="A0A267MBS2"/>
<keyword evidence="1" id="KW-0472">Membrane</keyword>
<dbReference type="OrthoDB" id="1931437at2"/>
<dbReference type="EMBL" id="NIBG01000029">
    <property type="protein sequence ID" value="PAB57034.1"/>
    <property type="molecule type" value="Genomic_DNA"/>
</dbReference>
<sequence length="81" mass="8754">MTSKLAILAAIIYAIVEALEKFGLSRKYAHLLAIPLGIVGGFIFLRYSSAIDNIIYGIFAGITAVGTCDTLCNVCKKEKEK</sequence>
<evidence type="ECO:0008006" key="4">
    <source>
        <dbReference type="Google" id="ProtNLM"/>
    </source>
</evidence>